<accession>A0A4Z2JGK7</accession>
<keyword evidence="2" id="KW-1185">Reference proteome</keyword>
<proteinExistence type="predicted"/>
<dbReference type="AlphaFoldDB" id="A0A4Z2JGK7"/>
<comment type="caution">
    <text evidence="1">The sequence shown here is derived from an EMBL/GenBank/DDBJ whole genome shotgun (WGS) entry which is preliminary data.</text>
</comment>
<protein>
    <submittedName>
        <fullName evidence="1">Uncharacterized protein</fullName>
    </submittedName>
</protein>
<sequence length="120" mass="13288">MTAVGVKWWHLTGQRPVESVGLQACRSSSIQKSMVSCLGDFTSGVSSSTLSRRFWMRLNSSLWAWPLKRSRAMRISCLIDSRKYSLSTQRAGESERSTILNKSANGGSCELRVQSNASVI</sequence>
<evidence type="ECO:0000313" key="1">
    <source>
        <dbReference type="EMBL" id="TNN89087.1"/>
    </source>
</evidence>
<dbReference type="EMBL" id="SRLO01000002">
    <property type="protein sequence ID" value="TNN89087.1"/>
    <property type="molecule type" value="Genomic_DNA"/>
</dbReference>
<reference evidence="1 2" key="1">
    <citation type="submission" date="2019-03" db="EMBL/GenBank/DDBJ databases">
        <title>First draft genome of Liparis tanakae, snailfish: a comprehensive survey of snailfish specific genes.</title>
        <authorList>
            <person name="Kim W."/>
            <person name="Song I."/>
            <person name="Jeong J.-H."/>
            <person name="Kim D."/>
            <person name="Kim S."/>
            <person name="Ryu S."/>
            <person name="Song J.Y."/>
            <person name="Lee S.K."/>
        </authorList>
    </citation>
    <scope>NUCLEOTIDE SEQUENCE [LARGE SCALE GENOMIC DNA]</scope>
    <source>
        <tissue evidence="1">Muscle</tissue>
    </source>
</reference>
<dbReference type="Proteomes" id="UP000314294">
    <property type="component" value="Unassembled WGS sequence"/>
</dbReference>
<evidence type="ECO:0000313" key="2">
    <source>
        <dbReference type="Proteomes" id="UP000314294"/>
    </source>
</evidence>
<organism evidence="1 2">
    <name type="scientific">Liparis tanakae</name>
    <name type="common">Tanaka's snailfish</name>
    <dbReference type="NCBI Taxonomy" id="230148"/>
    <lineage>
        <taxon>Eukaryota</taxon>
        <taxon>Metazoa</taxon>
        <taxon>Chordata</taxon>
        <taxon>Craniata</taxon>
        <taxon>Vertebrata</taxon>
        <taxon>Euteleostomi</taxon>
        <taxon>Actinopterygii</taxon>
        <taxon>Neopterygii</taxon>
        <taxon>Teleostei</taxon>
        <taxon>Neoteleostei</taxon>
        <taxon>Acanthomorphata</taxon>
        <taxon>Eupercaria</taxon>
        <taxon>Perciformes</taxon>
        <taxon>Cottioidei</taxon>
        <taxon>Cottales</taxon>
        <taxon>Liparidae</taxon>
        <taxon>Liparis</taxon>
    </lineage>
</organism>
<gene>
    <name evidence="1" type="ORF">EYF80_000375</name>
</gene>
<name>A0A4Z2JGK7_9TELE</name>